<sequence>MDRQPSPVSPRLLATAPHRLMFFIGATNLLLAMGWWAAWLLAARWPVFSMPQPDPYAGWLHAFVMQYQMLPSFFFGFLLTTFPKWMGLPDVDRRRYLPVGAGLFGGQLATLLGAMGWNAGIAIGLLMTMAGWLAGLLILGRLLRRDRSENWHARSCFAALALGLAGLLCWTAFVLGAPPLWAFASIKIGSFGLLLPVYLSVAHRMFPFFASRVVPGYQPWRPLWLLAACWPLALGHMGLELMHAYGWLWLVDAPLLALSGLMLWRWWPRGDKPGLLSVLFIGLAWLPLAFALYLGQSIAYEMTGVYWLGRGPAHALFVGFFGSVLVAMVTRVTQGHSGRPLVMPAVAWFAFIAIQIVAAIRVAAEVLPDSMAWHVAAAIGWLVAFAPWVARIGRIYLTPRADGKPG</sequence>
<keyword evidence="1" id="KW-0472">Membrane</keyword>
<evidence type="ECO:0000313" key="3">
    <source>
        <dbReference type="Proteomes" id="UP001355056"/>
    </source>
</evidence>
<keyword evidence="1" id="KW-1133">Transmembrane helix</keyword>
<dbReference type="Pfam" id="PF05940">
    <property type="entry name" value="NnrS"/>
    <property type="match status" value="1"/>
</dbReference>
<feature type="transmembrane region" description="Helical" evidence="1">
    <location>
        <begin position="314"/>
        <end position="333"/>
    </location>
</feature>
<feature type="transmembrane region" description="Helical" evidence="1">
    <location>
        <begin position="345"/>
        <end position="364"/>
    </location>
</feature>
<dbReference type="Proteomes" id="UP001355056">
    <property type="component" value="Unassembled WGS sequence"/>
</dbReference>
<feature type="transmembrane region" description="Helical" evidence="1">
    <location>
        <begin position="181"/>
        <end position="201"/>
    </location>
</feature>
<feature type="transmembrane region" description="Helical" evidence="1">
    <location>
        <begin position="59"/>
        <end position="83"/>
    </location>
</feature>
<comment type="caution">
    <text evidence="2">The sequence shown here is derived from an EMBL/GenBank/DDBJ whole genome shotgun (WGS) entry which is preliminary data.</text>
</comment>
<dbReference type="InterPro" id="IPR010266">
    <property type="entry name" value="NnrS"/>
</dbReference>
<dbReference type="RefSeq" id="WP_332616958.1">
    <property type="nucleotide sequence ID" value="NZ_JAXGFP010000005.1"/>
</dbReference>
<protein>
    <submittedName>
        <fullName evidence="2">NnrS family protein</fullName>
    </submittedName>
</protein>
<evidence type="ECO:0000256" key="1">
    <source>
        <dbReference type="SAM" id="Phobius"/>
    </source>
</evidence>
<feature type="transmembrane region" description="Helical" evidence="1">
    <location>
        <begin position="245"/>
        <end position="267"/>
    </location>
</feature>
<reference evidence="2 3" key="1">
    <citation type="journal article" date="2016" name="Int. J. Syst. Evol. Microbiol.">
        <title>Lysobacter erysipheiresistens sp. nov., an antagonist of powdery mildew, isolated from tobacco-cultivated soil.</title>
        <authorList>
            <person name="Xie B."/>
            <person name="Li T."/>
            <person name="Lin X."/>
            <person name="Wang C.J."/>
            <person name="Chen Y.J."/>
            <person name="Liu W.J."/>
            <person name="Zhao Z.W."/>
        </authorList>
    </citation>
    <scope>NUCLEOTIDE SEQUENCE [LARGE SCALE GENOMIC DNA]</scope>
    <source>
        <strain evidence="2 3">RS-LYSO-3</strain>
    </source>
</reference>
<feature type="transmembrane region" description="Helical" evidence="1">
    <location>
        <begin position="95"/>
        <end position="115"/>
    </location>
</feature>
<keyword evidence="1" id="KW-0812">Transmembrane</keyword>
<dbReference type="EMBL" id="JAXGFP010000005">
    <property type="protein sequence ID" value="MEG3184427.1"/>
    <property type="molecule type" value="Genomic_DNA"/>
</dbReference>
<feature type="transmembrane region" description="Helical" evidence="1">
    <location>
        <begin position="20"/>
        <end position="39"/>
    </location>
</feature>
<keyword evidence="3" id="KW-1185">Reference proteome</keyword>
<evidence type="ECO:0000313" key="2">
    <source>
        <dbReference type="EMBL" id="MEG3184427.1"/>
    </source>
</evidence>
<feature type="transmembrane region" description="Helical" evidence="1">
    <location>
        <begin position="274"/>
        <end position="294"/>
    </location>
</feature>
<gene>
    <name evidence="2" type="ORF">SNE34_10450</name>
</gene>
<name>A0ABU7YZN4_9GAMM</name>
<organism evidence="2 3">
    <name type="scientific">Novilysobacter erysipheiresistens</name>
    <dbReference type="NCBI Taxonomy" id="1749332"/>
    <lineage>
        <taxon>Bacteria</taxon>
        <taxon>Pseudomonadati</taxon>
        <taxon>Pseudomonadota</taxon>
        <taxon>Gammaproteobacteria</taxon>
        <taxon>Lysobacterales</taxon>
        <taxon>Lysobacteraceae</taxon>
        <taxon>Novilysobacter</taxon>
    </lineage>
</organism>
<feature type="transmembrane region" description="Helical" evidence="1">
    <location>
        <begin position="121"/>
        <end position="143"/>
    </location>
</feature>
<feature type="transmembrane region" description="Helical" evidence="1">
    <location>
        <begin position="155"/>
        <end position="175"/>
    </location>
</feature>
<feature type="transmembrane region" description="Helical" evidence="1">
    <location>
        <begin position="370"/>
        <end position="390"/>
    </location>
</feature>
<proteinExistence type="predicted"/>
<feature type="transmembrane region" description="Helical" evidence="1">
    <location>
        <begin position="222"/>
        <end position="239"/>
    </location>
</feature>
<accession>A0ABU7YZN4</accession>